<accession>A0A6G0X828</accession>
<sequence length="309" mass="33644">IEPYHPFSISELPVAIICYVLLVSSLVGKQSVRLTFKLDATNIRCLQGLPVLLSGHEQVVTAQRQCTEPPSPNPSDSESLSDTNPPLSTLSAPSSTLPPFKSNTVSNNKIQSLDPLRYKYNKDPVTIAYHYYCALVASSSRSSSKTKTSLLSASQSNLLPTVKYILFSLTKSISTLFASPPAESSNQSNHTDISAEELENELVAHNFEVQLIKRFGLVDKPQKNISKCTNPLCANCNGAHTTNFCGCPSFSEIAKNFTTKSSMPNNQLSSKSTYPQILPQNNATPQTQPPPPMLPKTNPQSKPTRSSIT</sequence>
<evidence type="ECO:0000256" key="1">
    <source>
        <dbReference type="SAM" id="MobiDB-lite"/>
    </source>
</evidence>
<organism evidence="2 3">
    <name type="scientific">Aphis craccivora</name>
    <name type="common">Cowpea aphid</name>
    <dbReference type="NCBI Taxonomy" id="307492"/>
    <lineage>
        <taxon>Eukaryota</taxon>
        <taxon>Metazoa</taxon>
        <taxon>Ecdysozoa</taxon>
        <taxon>Arthropoda</taxon>
        <taxon>Hexapoda</taxon>
        <taxon>Insecta</taxon>
        <taxon>Pterygota</taxon>
        <taxon>Neoptera</taxon>
        <taxon>Paraneoptera</taxon>
        <taxon>Hemiptera</taxon>
        <taxon>Sternorrhyncha</taxon>
        <taxon>Aphidomorpha</taxon>
        <taxon>Aphidoidea</taxon>
        <taxon>Aphididae</taxon>
        <taxon>Aphidini</taxon>
        <taxon>Aphis</taxon>
        <taxon>Aphis</taxon>
    </lineage>
</organism>
<dbReference type="AlphaFoldDB" id="A0A6G0X828"/>
<dbReference type="Proteomes" id="UP000478052">
    <property type="component" value="Unassembled WGS sequence"/>
</dbReference>
<evidence type="ECO:0000313" key="2">
    <source>
        <dbReference type="EMBL" id="KAF0736115.1"/>
    </source>
</evidence>
<keyword evidence="3" id="KW-1185">Reference proteome</keyword>
<gene>
    <name evidence="2" type="ORF">FWK35_00024774</name>
</gene>
<proteinExistence type="predicted"/>
<comment type="caution">
    <text evidence="2">The sequence shown here is derived from an EMBL/GenBank/DDBJ whole genome shotgun (WGS) entry which is preliminary data.</text>
</comment>
<feature type="compositionally biased region" description="Polar residues" evidence="1">
    <location>
        <begin position="261"/>
        <end position="275"/>
    </location>
</feature>
<feature type="compositionally biased region" description="Low complexity" evidence="1">
    <location>
        <begin position="74"/>
        <end position="99"/>
    </location>
</feature>
<feature type="region of interest" description="Disordered" evidence="1">
    <location>
        <begin position="62"/>
        <end position="103"/>
    </location>
</feature>
<feature type="non-terminal residue" evidence="2">
    <location>
        <position position="1"/>
    </location>
</feature>
<reference evidence="2 3" key="1">
    <citation type="submission" date="2019-08" db="EMBL/GenBank/DDBJ databases">
        <title>Whole genome of Aphis craccivora.</title>
        <authorList>
            <person name="Voronova N.V."/>
            <person name="Shulinski R.S."/>
            <person name="Bandarenka Y.V."/>
            <person name="Zhorov D.G."/>
            <person name="Warner D."/>
        </authorList>
    </citation>
    <scope>NUCLEOTIDE SEQUENCE [LARGE SCALE GENOMIC DNA]</scope>
    <source>
        <strain evidence="2">180601</strain>
        <tissue evidence="2">Whole Body</tissue>
    </source>
</reference>
<dbReference type="EMBL" id="VUJU01008062">
    <property type="protein sequence ID" value="KAF0736115.1"/>
    <property type="molecule type" value="Genomic_DNA"/>
</dbReference>
<feature type="region of interest" description="Disordered" evidence="1">
    <location>
        <begin position="261"/>
        <end position="309"/>
    </location>
</feature>
<evidence type="ECO:0000313" key="3">
    <source>
        <dbReference type="Proteomes" id="UP000478052"/>
    </source>
</evidence>
<name>A0A6G0X828_APHCR</name>
<protein>
    <submittedName>
        <fullName evidence="2">Uncharacterized protein</fullName>
    </submittedName>
</protein>
<feature type="non-terminal residue" evidence="2">
    <location>
        <position position="309"/>
    </location>
</feature>